<dbReference type="Pfam" id="PF13432">
    <property type="entry name" value="TPR_16"/>
    <property type="match status" value="1"/>
</dbReference>
<evidence type="ECO:0000313" key="2">
    <source>
        <dbReference type="Proteomes" id="UP001626536"/>
    </source>
</evidence>
<name>A0ABZ0HUF1_9HYPH</name>
<dbReference type="InterPro" id="IPR027417">
    <property type="entry name" value="P-loop_NTPase"/>
</dbReference>
<sequence>MPVQSLGESAIGVQIDGDNNTVTVYAGSAKLTLDQRHLRKLHDAPRKEIDLLLTDLRATEFVGRAADLDALTSWLNEPLPISVRCLTGAAGTGKTRLAIELCERANAKEWIAGFAREDELRRFYAAQNLAEWKWAKPTLAVVDNAAASSRILRDWLEVLARRIPGEGAPPLRILLLERYADPASAGWWVDLMRPGDLSGRNPSDLTSPQSPVELAGLVGIQDRHDLLSEVMRIAAKLRNIEPAPKPPPLGSDPAFDQRLADDTIDNEPLYLVMAGVVSVVEGASFAIARSRDELARRIAYAESKRVERIASNRGVEARFATHLVGCVTIQGGADLAQAKQIVEAERSAGGYGNGSVPAKEIVAMLADILPRSAGSQGVAPIRPDLIGEAFLLVEIPGSSDTMEEQLAIVERARLRAGDAVRETLIRAKQDFAHGDPTHVSSVWLAHVADQETKEFQARLSSGEMTPDQGVQTIWEIGVSMGHWLALTGFILPFIDKLSSAALGAFAAQRAVASIETGNYEYGLEFAEEILRRPAFPAWWRPELFNALGRCLFHLGRYPQAAEAYRSGIDAGGPNHPLVAQLYTNLGNAFLGDHHNNQRNIPAAIEALEKAVQLADDPRLRVEARASLSTVLIDSGNLPRAETVLNEAWSFAQDKRKVENKARMMVMRNLGIVHLLQNEVQLAIKELDAAVDYGTAHFGPCHPEMLSLYDCIFPLLAMALKPAELMERMLRALQTAQRICGVPSPALQKYVEIADFVTNIAVARSGVQAQVSKMQALIKDQAGRPVWDDATIAGIVALFGEQKGLAPS</sequence>
<dbReference type="RefSeq" id="WP_407339478.1">
    <property type="nucleotide sequence ID" value="NZ_CP136862.1"/>
</dbReference>
<dbReference type="SUPFAM" id="SSF48452">
    <property type="entry name" value="TPR-like"/>
    <property type="match status" value="1"/>
</dbReference>
<dbReference type="Gene3D" id="3.40.50.300">
    <property type="entry name" value="P-loop containing nucleotide triphosphate hydrolases"/>
    <property type="match status" value="1"/>
</dbReference>
<dbReference type="SUPFAM" id="SSF52540">
    <property type="entry name" value="P-loop containing nucleoside triphosphate hydrolases"/>
    <property type="match status" value="1"/>
</dbReference>
<gene>
    <name evidence="1" type="ORF">RZS28_01600</name>
</gene>
<accession>A0ABZ0HUF1</accession>
<protein>
    <submittedName>
        <fullName evidence="1">Tetratricopeptide repeat protein</fullName>
    </submittedName>
</protein>
<dbReference type="SMART" id="SM00028">
    <property type="entry name" value="TPR"/>
    <property type="match status" value="3"/>
</dbReference>
<organism evidence="1 2">
    <name type="scientific">Methylocapsa polymorpha</name>
    <dbReference type="NCBI Taxonomy" id="3080828"/>
    <lineage>
        <taxon>Bacteria</taxon>
        <taxon>Pseudomonadati</taxon>
        <taxon>Pseudomonadota</taxon>
        <taxon>Alphaproteobacteria</taxon>
        <taxon>Hyphomicrobiales</taxon>
        <taxon>Beijerinckiaceae</taxon>
        <taxon>Methylocapsa</taxon>
    </lineage>
</organism>
<dbReference type="EMBL" id="CP136862">
    <property type="protein sequence ID" value="WOJ90034.1"/>
    <property type="molecule type" value="Genomic_DNA"/>
</dbReference>
<reference evidence="1 2" key="1">
    <citation type="submission" date="2023-10" db="EMBL/GenBank/DDBJ databases">
        <title>Novel methanotroph of the genus Methylocapsa from a subarctic wetland.</title>
        <authorList>
            <person name="Belova S.E."/>
            <person name="Oshkin I.Y."/>
            <person name="Miroshnikov K."/>
            <person name="Dedysh S.N."/>
        </authorList>
    </citation>
    <scope>NUCLEOTIDE SEQUENCE [LARGE SCALE GENOMIC DNA]</scope>
    <source>
        <strain evidence="1 2">RX1</strain>
    </source>
</reference>
<dbReference type="InterPro" id="IPR011990">
    <property type="entry name" value="TPR-like_helical_dom_sf"/>
</dbReference>
<keyword evidence="2" id="KW-1185">Reference proteome</keyword>
<dbReference type="InterPro" id="IPR019734">
    <property type="entry name" value="TPR_rpt"/>
</dbReference>
<dbReference type="Proteomes" id="UP001626536">
    <property type="component" value="Chromosome"/>
</dbReference>
<dbReference type="Gene3D" id="1.25.40.10">
    <property type="entry name" value="Tetratricopeptide repeat domain"/>
    <property type="match status" value="1"/>
</dbReference>
<proteinExistence type="predicted"/>
<evidence type="ECO:0000313" key="1">
    <source>
        <dbReference type="EMBL" id="WOJ90034.1"/>
    </source>
</evidence>